<evidence type="ECO:0000313" key="2">
    <source>
        <dbReference type="EMBL" id="MPR33424.1"/>
    </source>
</evidence>
<dbReference type="PANTHER" id="PTHR22916:SF3">
    <property type="entry name" value="UDP-GLCNAC:BETAGAL BETA-1,3-N-ACETYLGLUCOSAMINYLTRANSFERASE-LIKE PROTEIN 1"/>
    <property type="match status" value="1"/>
</dbReference>
<proteinExistence type="predicted"/>
<keyword evidence="3" id="KW-1185">Reference proteome</keyword>
<comment type="caution">
    <text evidence="2">The sequence shown here is derived from an EMBL/GenBank/DDBJ whole genome shotgun (WGS) entry which is preliminary data.</text>
</comment>
<evidence type="ECO:0000259" key="1">
    <source>
        <dbReference type="Pfam" id="PF00535"/>
    </source>
</evidence>
<evidence type="ECO:0000313" key="3">
    <source>
        <dbReference type="Proteomes" id="UP000479293"/>
    </source>
</evidence>
<dbReference type="Pfam" id="PF00535">
    <property type="entry name" value="Glycos_transf_2"/>
    <property type="match status" value="1"/>
</dbReference>
<dbReference type="GO" id="GO:0016758">
    <property type="term" value="F:hexosyltransferase activity"/>
    <property type="evidence" value="ECO:0007669"/>
    <property type="project" value="UniProtKB-ARBA"/>
</dbReference>
<dbReference type="InterPro" id="IPR001173">
    <property type="entry name" value="Glyco_trans_2-like"/>
</dbReference>
<name>A0A7C9F8D9_9BACT</name>
<sequence length="331" mass="37491">MKISVIMPVYNGELYLREAIESILGQTYTDFEFIIINDGSTDTSGSIIDSYKDSRIKHIKNERNAGLVSALNVGIDLAQGEYIARMDADDISLPERFAKQVAFMNQHTEVGVCGTAYQYIGNRSGTITLPESFEKSFTFLSSNSCLAHPTVMIRRAVLEQHSIRYENDYPYAEDYAFWIRIGQVAHLTSLSEPLLSYRWHSANISQSTNRQSQSRARARILWYELALKCPLSDLQANYLEKKKLSWEVFKAGKKLIKSILSAKITLPVDYDYYGKLAVTEWELEIIDHFGLRGVIACLIDLVFRKKGTPTAIGLIAYYIHRFGVSLALGIK</sequence>
<dbReference type="EMBL" id="WHLY01000002">
    <property type="protein sequence ID" value="MPR33424.1"/>
    <property type="molecule type" value="Genomic_DNA"/>
</dbReference>
<dbReference type="Gene3D" id="3.90.550.10">
    <property type="entry name" value="Spore Coat Polysaccharide Biosynthesis Protein SpsA, Chain A"/>
    <property type="match status" value="1"/>
</dbReference>
<gene>
    <name evidence="2" type="ORF">GBK04_08625</name>
</gene>
<dbReference type="InterPro" id="IPR029044">
    <property type="entry name" value="Nucleotide-diphossugar_trans"/>
</dbReference>
<keyword evidence="2" id="KW-0808">Transferase</keyword>
<protein>
    <submittedName>
        <fullName evidence="2">Glycosyltransferase</fullName>
    </submittedName>
</protein>
<feature type="domain" description="Glycosyltransferase 2-like" evidence="1">
    <location>
        <begin position="4"/>
        <end position="160"/>
    </location>
</feature>
<organism evidence="2 3">
    <name type="scientific">Salmonirosea aquatica</name>
    <dbReference type="NCBI Taxonomy" id="2654236"/>
    <lineage>
        <taxon>Bacteria</taxon>
        <taxon>Pseudomonadati</taxon>
        <taxon>Bacteroidota</taxon>
        <taxon>Cytophagia</taxon>
        <taxon>Cytophagales</taxon>
        <taxon>Spirosomataceae</taxon>
        <taxon>Salmonirosea</taxon>
    </lineage>
</organism>
<dbReference type="PANTHER" id="PTHR22916">
    <property type="entry name" value="GLYCOSYLTRANSFERASE"/>
    <property type="match status" value="1"/>
</dbReference>
<dbReference type="RefSeq" id="WP_152758658.1">
    <property type="nucleotide sequence ID" value="NZ_WHLY01000002.1"/>
</dbReference>
<reference evidence="2 3" key="1">
    <citation type="submission" date="2019-10" db="EMBL/GenBank/DDBJ databases">
        <title>Draft Genome Sequence of Cytophagaceae sp. SJW1-29.</title>
        <authorList>
            <person name="Choi A."/>
        </authorList>
    </citation>
    <scope>NUCLEOTIDE SEQUENCE [LARGE SCALE GENOMIC DNA]</scope>
    <source>
        <strain evidence="2 3">SJW1-29</strain>
    </source>
</reference>
<dbReference type="SUPFAM" id="SSF53448">
    <property type="entry name" value="Nucleotide-diphospho-sugar transferases"/>
    <property type="match status" value="1"/>
</dbReference>
<dbReference type="AlphaFoldDB" id="A0A7C9F8D9"/>
<dbReference type="Proteomes" id="UP000479293">
    <property type="component" value="Unassembled WGS sequence"/>
</dbReference>
<accession>A0A7C9F8D9</accession>